<name>A0A852XJM1_9MICO</name>
<reference evidence="4 5" key="1">
    <citation type="submission" date="2020-07" db="EMBL/GenBank/DDBJ databases">
        <title>Sequencing the genomes of 1000 actinobacteria strains.</title>
        <authorList>
            <person name="Klenk H.-P."/>
        </authorList>
    </citation>
    <scope>NUCLEOTIDE SEQUENCE [LARGE SCALE GENOMIC DNA]</scope>
    <source>
        <strain evidence="4 5">DSM 24723</strain>
    </source>
</reference>
<dbReference type="PANTHER" id="PTHR43586">
    <property type="entry name" value="CYSTEINE DESULFURASE"/>
    <property type="match status" value="1"/>
</dbReference>
<dbReference type="EMBL" id="JACBZX010000001">
    <property type="protein sequence ID" value="NYG38521.1"/>
    <property type="molecule type" value="Genomic_DNA"/>
</dbReference>
<comment type="cofactor">
    <cofactor evidence="1">
        <name>pyridoxal 5'-phosphate</name>
        <dbReference type="ChEBI" id="CHEBI:597326"/>
    </cofactor>
</comment>
<evidence type="ECO:0000256" key="1">
    <source>
        <dbReference type="ARBA" id="ARBA00001933"/>
    </source>
</evidence>
<keyword evidence="4" id="KW-0456">Lyase</keyword>
<evidence type="ECO:0000313" key="4">
    <source>
        <dbReference type="EMBL" id="NYG38521.1"/>
    </source>
</evidence>
<evidence type="ECO:0000313" key="5">
    <source>
        <dbReference type="Proteomes" id="UP000592181"/>
    </source>
</evidence>
<feature type="domain" description="Aminotransferase class V" evidence="3">
    <location>
        <begin position="47"/>
        <end position="425"/>
    </location>
</feature>
<evidence type="ECO:0000259" key="3">
    <source>
        <dbReference type="Pfam" id="PF00266"/>
    </source>
</evidence>
<organism evidence="4 5">
    <name type="scientific">Janibacter alkaliphilus</name>
    <dbReference type="NCBI Taxonomy" id="1069963"/>
    <lineage>
        <taxon>Bacteria</taxon>
        <taxon>Bacillati</taxon>
        <taxon>Actinomycetota</taxon>
        <taxon>Actinomycetes</taxon>
        <taxon>Micrococcales</taxon>
        <taxon>Intrasporangiaceae</taxon>
        <taxon>Janibacter</taxon>
    </lineage>
</organism>
<dbReference type="RefSeq" id="WP_179463700.1">
    <property type="nucleotide sequence ID" value="NZ_JACBZX010000001.1"/>
</dbReference>
<gene>
    <name evidence="4" type="ORF">BJY28_002990</name>
</gene>
<dbReference type="Proteomes" id="UP000592181">
    <property type="component" value="Unassembled WGS sequence"/>
</dbReference>
<dbReference type="PANTHER" id="PTHR43586:SF8">
    <property type="entry name" value="CYSTEINE DESULFURASE 1, CHLOROPLASTIC"/>
    <property type="match status" value="1"/>
</dbReference>
<dbReference type="InterPro" id="IPR015421">
    <property type="entry name" value="PyrdxlP-dep_Trfase_major"/>
</dbReference>
<accession>A0A852XJM1</accession>
<dbReference type="InterPro" id="IPR015424">
    <property type="entry name" value="PyrdxlP-dep_Trfase"/>
</dbReference>
<evidence type="ECO:0000256" key="2">
    <source>
        <dbReference type="ARBA" id="ARBA00022898"/>
    </source>
</evidence>
<proteinExistence type="predicted"/>
<dbReference type="InterPro" id="IPR015422">
    <property type="entry name" value="PyrdxlP-dep_Trfase_small"/>
</dbReference>
<sequence>MSVATQTRPHRTEAPLLHAVTGTPVPATVAAGLPCATLDGRTVEHANLDHGASAPALTAVKQAVDTATRSYASVHRGKGHASQVSSRYYEAAREEVARFVGARPGDEVIFTRQTTDAMTLLAGALPEGTEVVVFDSEHHASLLPWPAGRTTRLPVPRSEDAAADALERALQARTDRPVLVVVTAASNVTGELWPVRRLADLAHAHGARIVVDAAQLAPHRAVDLTALGADYLAFSGHKVYAPYGTGVLVGRADWLDAAPPYLPGGGATAEVGPSGATWRTGAARHEGGSPNVLGAVALAAACATFRRHREAIEAHEAHLFDGLVDALEAIDGVRTYSIFSSAQPRVPVVTFTLDGLPADLVATALSREHGIGVRDGKFCAHPLVTELLQDQSEGGCAGPVDGTGAGTAVRVSLGLGNRPEHVTRLVAAIRELAGAGPRWEYARGADGTWQPVGVGAAEEAPLPW</sequence>
<dbReference type="Gene3D" id="3.90.1150.10">
    <property type="entry name" value="Aspartate Aminotransferase, domain 1"/>
    <property type="match status" value="1"/>
</dbReference>
<dbReference type="Pfam" id="PF00266">
    <property type="entry name" value="Aminotran_5"/>
    <property type="match status" value="1"/>
</dbReference>
<dbReference type="GO" id="GO:0016829">
    <property type="term" value="F:lyase activity"/>
    <property type="evidence" value="ECO:0007669"/>
    <property type="project" value="UniProtKB-KW"/>
</dbReference>
<dbReference type="SUPFAM" id="SSF53383">
    <property type="entry name" value="PLP-dependent transferases"/>
    <property type="match status" value="1"/>
</dbReference>
<protein>
    <submittedName>
        <fullName evidence="4">Selenocysteine lyase/cysteine desulfurase</fullName>
    </submittedName>
</protein>
<comment type="caution">
    <text evidence="4">The sequence shown here is derived from an EMBL/GenBank/DDBJ whole genome shotgun (WGS) entry which is preliminary data.</text>
</comment>
<keyword evidence="2" id="KW-0663">Pyridoxal phosphate</keyword>
<dbReference type="InterPro" id="IPR000192">
    <property type="entry name" value="Aminotrans_V_dom"/>
</dbReference>
<dbReference type="Gene3D" id="3.40.640.10">
    <property type="entry name" value="Type I PLP-dependent aspartate aminotransferase-like (Major domain)"/>
    <property type="match status" value="1"/>
</dbReference>
<keyword evidence="5" id="KW-1185">Reference proteome</keyword>
<dbReference type="AlphaFoldDB" id="A0A852XJM1"/>